<dbReference type="AlphaFoldDB" id="A0AAV7MIU9"/>
<dbReference type="Proteomes" id="UP001066276">
    <property type="component" value="Chromosome 9"/>
</dbReference>
<name>A0AAV7MIU9_PLEWA</name>
<reference evidence="2" key="1">
    <citation type="journal article" date="2022" name="bioRxiv">
        <title>Sequencing and chromosome-scale assembly of the giantPleurodeles waltlgenome.</title>
        <authorList>
            <person name="Brown T."/>
            <person name="Elewa A."/>
            <person name="Iarovenko S."/>
            <person name="Subramanian E."/>
            <person name="Araus A.J."/>
            <person name="Petzold A."/>
            <person name="Susuki M."/>
            <person name="Suzuki K.-i.T."/>
            <person name="Hayashi T."/>
            <person name="Toyoda A."/>
            <person name="Oliveira C."/>
            <person name="Osipova E."/>
            <person name="Leigh N.D."/>
            <person name="Simon A."/>
            <person name="Yun M.H."/>
        </authorList>
    </citation>
    <scope>NUCLEOTIDE SEQUENCE</scope>
    <source>
        <strain evidence="2">20211129_DDA</strain>
        <tissue evidence="2">Liver</tissue>
    </source>
</reference>
<gene>
    <name evidence="2" type="ORF">NDU88_001122</name>
</gene>
<feature type="compositionally biased region" description="Low complexity" evidence="1">
    <location>
        <begin position="82"/>
        <end position="94"/>
    </location>
</feature>
<comment type="caution">
    <text evidence="2">The sequence shown here is derived from an EMBL/GenBank/DDBJ whole genome shotgun (WGS) entry which is preliminary data.</text>
</comment>
<proteinExistence type="predicted"/>
<accession>A0AAV7MIU9</accession>
<evidence type="ECO:0000313" key="2">
    <source>
        <dbReference type="EMBL" id="KAJ1103701.1"/>
    </source>
</evidence>
<feature type="compositionally biased region" description="Basic and acidic residues" evidence="1">
    <location>
        <begin position="114"/>
        <end position="132"/>
    </location>
</feature>
<sequence>MGSRNPFRRSGATSIQRQAPQHVPVIRGPQEGSQTLKPQGPGSRGPEGEGPSRCPGSAPHRAAAAPRLSGRAPLFSPTRQNPAPTGTAAPGTPGESHTTRGKPPGLPQAGHRSLLRDEAAERNKERLSAPPS</sequence>
<dbReference type="EMBL" id="JANPWB010000013">
    <property type="protein sequence ID" value="KAJ1103701.1"/>
    <property type="molecule type" value="Genomic_DNA"/>
</dbReference>
<feature type="region of interest" description="Disordered" evidence="1">
    <location>
        <begin position="1"/>
        <end position="132"/>
    </location>
</feature>
<organism evidence="2 3">
    <name type="scientific">Pleurodeles waltl</name>
    <name type="common">Iberian ribbed newt</name>
    <dbReference type="NCBI Taxonomy" id="8319"/>
    <lineage>
        <taxon>Eukaryota</taxon>
        <taxon>Metazoa</taxon>
        <taxon>Chordata</taxon>
        <taxon>Craniata</taxon>
        <taxon>Vertebrata</taxon>
        <taxon>Euteleostomi</taxon>
        <taxon>Amphibia</taxon>
        <taxon>Batrachia</taxon>
        <taxon>Caudata</taxon>
        <taxon>Salamandroidea</taxon>
        <taxon>Salamandridae</taxon>
        <taxon>Pleurodelinae</taxon>
        <taxon>Pleurodeles</taxon>
    </lineage>
</organism>
<evidence type="ECO:0000256" key="1">
    <source>
        <dbReference type="SAM" id="MobiDB-lite"/>
    </source>
</evidence>
<keyword evidence="3" id="KW-1185">Reference proteome</keyword>
<protein>
    <submittedName>
        <fullName evidence="2">Uncharacterized protein</fullName>
    </submittedName>
</protein>
<evidence type="ECO:0000313" key="3">
    <source>
        <dbReference type="Proteomes" id="UP001066276"/>
    </source>
</evidence>